<comment type="similarity">
    <text evidence="2">Belongs to the methyl-accepting chemotaxis (MCP) protein family.</text>
</comment>
<evidence type="ECO:0000256" key="1">
    <source>
        <dbReference type="ARBA" id="ARBA00023224"/>
    </source>
</evidence>
<feature type="domain" description="Methyl-accepting transducer" evidence="4">
    <location>
        <begin position="233"/>
        <end position="455"/>
    </location>
</feature>
<accession>A0A8J7SPY1</accession>
<gene>
    <name evidence="5" type="ORF">KAJ83_16645</name>
</gene>
<sequence length="475" mass="50769">MPINVIRCGLDDMVIDYVNKATIDNLRKVAEHLPIPVEEIVGSSIDVFHKNPAHQRRMLADPSIFPHDALIQLGPELLELHIERLPGRNGDQDHAVVSWSIATEKVRAIESTERQGQMLDQMPVNVMLADAKTFDIVYANETSIETLAKLEHLLPIKARDLVGSNIDIFHKNPAHQRKMLSNPANLPHRAKIRLGDEVLDLKVSAIRDGKGEVTTLLLCWTVATATVRLANRFEQGVKSIMDTVSAASTELLSTSESMAAAAEETSSQSQTVASAAEQLATSINEISSQLARTTEAVTAAVDGARNSNDRITALQAKADQIGNIVTVINDIAAQTNLLALNATIEAARAGEAGKGFAVVANEVKSLSSQTAKATEDIAREIKQIQDETRVSVDSIGQIIGLVNNIAEMAGTIAGAVEEQNAATQEVTVNITGVTQASGETGAAASQTNGAAKELSHQAELLGTQVDEFLAEVRAI</sequence>
<evidence type="ECO:0000313" key="6">
    <source>
        <dbReference type="Proteomes" id="UP000672602"/>
    </source>
</evidence>
<evidence type="ECO:0000256" key="2">
    <source>
        <dbReference type="ARBA" id="ARBA00029447"/>
    </source>
</evidence>
<name>A0A8J7SPY1_9PROT</name>
<comment type="caution">
    <text evidence="5">The sequence shown here is derived from an EMBL/GenBank/DDBJ whole genome shotgun (WGS) entry which is preliminary data.</text>
</comment>
<dbReference type="EMBL" id="JAGMWN010000010">
    <property type="protein sequence ID" value="MBP5858651.1"/>
    <property type="molecule type" value="Genomic_DNA"/>
</dbReference>
<dbReference type="GO" id="GO:0016020">
    <property type="term" value="C:membrane"/>
    <property type="evidence" value="ECO:0007669"/>
    <property type="project" value="InterPro"/>
</dbReference>
<evidence type="ECO:0000256" key="3">
    <source>
        <dbReference type="PROSITE-ProRule" id="PRU00284"/>
    </source>
</evidence>
<dbReference type="SMART" id="SM00283">
    <property type="entry name" value="MA"/>
    <property type="match status" value="1"/>
</dbReference>
<dbReference type="Proteomes" id="UP000672602">
    <property type="component" value="Unassembled WGS sequence"/>
</dbReference>
<dbReference type="PANTHER" id="PTHR32089:SF112">
    <property type="entry name" value="LYSOZYME-LIKE PROTEIN-RELATED"/>
    <property type="match status" value="1"/>
</dbReference>
<dbReference type="AlphaFoldDB" id="A0A8J7SPY1"/>
<dbReference type="InterPro" id="IPR004090">
    <property type="entry name" value="Chemotax_Me-accpt_rcpt"/>
</dbReference>
<dbReference type="InterPro" id="IPR004089">
    <property type="entry name" value="MCPsignal_dom"/>
</dbReference>
<dbReference type="PROSITE" id="PS50111">
    <property type="entry name" value="CHEMOTAXIS_TRANSDUC_2"/>
    <property type="match status" value="1"/>
</dbReference>
<reference evidence="5" key="1">
    <citation type="submission" date="2021-04" db="EMBL/GenBank/DDBJ databases">
        <authorList>
            <person name="Zhang D.-C."/>
        </authorList>
    </citation>
    <scope>NUCLEOTIDE SEQUENCE</scope>
    <source>
        <strain evidence="5">CGMCC 1.15697</strain>
    </source>
</reference>
<protein>
    <submittedName>
        <fullName evidence="5">Chemotaxis protein</fullName>
    </submittedName>
</protein>
<dbReference type="GO" id="GO:0004888">
    <property type="term" value="F:transmembrane signaling receptor activity"/>
    <property type="evidence" value="ECO:0007669"/>
    <property type="project" value="InterPro"/>
</dbReference>
<keyword evidence="6" id="KW-1185">Reference proteome</keyword>
<dbReference type="PRINTS" id="PR00260">
    <property type="entry name" value="CHEMTRNSDUCR"/>
</dbReference>
<keyword evidence="1 3" id="KW-0807">Transducer</keyword>
<dbReference type="GO" id="GO:0007165">
    <property type="term" value="P:signal transduction"/>
    <property type="evidence" value="ECO:0007669"/>
    <property type="project" value="UniProtKB-KW"/>
</dbReference>
<dbReference type="PANTHER" id="PTHR32089">
    <property type="entry name" value="METHYL-ACCEPTING CHEMOTAXIS PROTEIN MCPB"/>
    <property type="match status" value="1"/>
</dbReference>
<dbReference type="Gene3D" id="1.10.287.950">
    <property type="entry name" value="Methyl-accepting chemotaxis protein"/>
    <property type="match status" value="1"/>
</dbReference>
<dbReference type="SUPFAM" id="SSF58104">
    <property type="entry name" value="Methyl-accepting chemotaxis protein (MCP) signaling domain"/>
    <property type="match status" value="1"/>
</dbReference>
<dbReference type="RefSeq" id="WP_210683245.1">
    <property type="nucleotide sequence ID" value="NZ_JAGMWN010000010.1"/>
</dbReference>
<dbReference type="Pfam" id="PF00015">
    <property type="entry name" value="MCPsignal"/>
    <property type="match status" value="1"/>
</dbReference>
<proteinExistence type="inferred from homology"/>
<evidence type="ECO:0000259" key="4">
    <source>
        <dbReference type="PROSITE" id="PS50111"/>
    </source>
</evidence>
<organism evidence="5 6">
    <name type="scientific">Marivibrio halodurans</name>
    <dbReference type="NCBI Taxonomy" id="2039722"/>
    <lineage>
        <taxon>Bacteria</taxon>
        <taxon>Pseudomonadati</taxon>
        <taxon>Pseudomonadota</taxon>
        <taxon>Alphaproteobacteria</taxon>
        <taxon>Rhodospirillales</taxon>
        <taxon>Rhodospirillaceae</taxon>
        <taxon>Marivibrio</taxon>
    </lineage>
</organism>
<evidence type="ECO:0000313" key="5">
    <source>
        <dbReference type="EMBL" id="MBP5858651.1"/>
    </source>
</evidence>
<dbReference type="Gene3D" id="3.30.450.20">
    <property type="entry name" value="PAS domain"/>
    <property type="match status" value="2"/>
</dbReference>
<dbReference type="GO" id="GO:0006935">
    <property type="term" value="P:chemotaxis"/>
    <property type="evidence" value="ECO:0007669"/>
    <property type="project" value="InterPro"/>
</dbReference>